<dbReference type="PROSITE" id="PS51332">
    <property type="entry name" value="B12_BINDING"/>
    <property type="match status" value="1"/>
</dbReference>
<gene>
    <name evidence="9" type="ORF">HXW94_04955</name>
</gene>
<evidence type="ECO:0000256" key="4">
    <source>
        <dbReference type="ARBA" id="ARBA00023004"/>
    </source>
</evidence>
<dbReference type="CDD" id="cd01335">
    <property type="entry name" value="Radical_SAM"/>
    <property type="match status" value="1"/>
</dbReference>
<dbReference type="InterPro" id="IPR007197">
    <property type="entry name" value="rSAM"/>
</dbReference>
<keyword evidence="6" id="KW-0802">TPR repeat</keyword>
<dbReference type="InterPro" id="IPR023404">
    <property type="entry name" value="rSAM_horseshoe"/>
</dbReference>
<organism evidence="9 10">
    <name type="scientific">Desulfobacter latus</name>
    <dbReference type="NCBI Taxonomy" id="2292"/>
    <lineage>
        <taxon>Bacteria</taxon>
        <taxon>Pseudomonadati</taxon>
        <taxon>Thermodesulfobacteriota</taxon>
        <taxon>Desulfobacteria</taxon>
        <taxon>Desulfobacterales</taxon>
        <taxon>Desulfobacteraceae</taxon>
        <taxon>Desulfobacter</taxon>
    </lineage>
</organism>
<dbReference type="SUPFAM" id="SSF102114">
    <property type="entry name" value="Radical SAM enzymes"/>
    <property type="match status" value="1"/>
</dbReference>
<dbReference type="GO" id="GO:0031419">
    <property type="term" value="F:cobalamin binding"/>
    <property type="evidence" value="ECO:0007669"/>
    <property type="project" value="InterPro"/>
</dbReference>
<dbReference type="GO" id="GO:0046872">
    <property type="term" value="F:metal ion binding"/>
    <property type="evidence" value="ECO:0007669"/>
    <property type="project" value="UniProtKB-KW"/>
</dbReference>
<dbReference type="SFLD" id="SFLDG01082">
    <property type="entry name" value="B12-binding_domain_containing"/>
    <property type="match status" value="1"/>
</dbReference>
<dbReference type="InterPro" id="IPR036724">
    <property type="entry name" value="Cobalamin-bd_sf"/>
</dbReference>
<dbReference type="GO" id="GO:0051539">
    <property type="term" value="F:4 iron, 4 sulfur cluster binding"/>
    <property type="evidence" value="ECO:0007669"/>
    <property type="project" value="UniProtKB-KW"/>
</dbReference>
<dbReference type="RefSeq" id="WP_178365795.1">
    <property type="nucleotide sequence ID" value="NZ_JACADJ010000010.1"/>
</dbReference>
<evidence type="ECO:0000256" key="6">
    <source>
        <dbReference type="PROSITE-ProRule" id="PRU00339"/>
    </source>
</evidence>
<dbReference type="SMART" id="SM00729">
    <property type="entry name" value="Elp3"/>
    <property type="match status" value="1"/>
</dbReference>
<dbReference type="SUPFAM" id="SSF48452">
    <property type="entry name" value="TPR-like"/>
    <property type="match status" value="1"/>
</dbReference>
<dbReference type="SFLD" id="SFLDG01123">
    <property type="entry name" value="methyltransferase_(Class_B)"/>
    <property type="match status" value="1"/>
</dbReference>
<evidence type="ECO:0000256" key="5">
    <source>
        <dbReference type="ARBA" id="ARBA00023014"/>
    </source>
</evidence>
<dbReference type="AlphaFoldDB" id="A0A850T4Y2"/>
<dbReference type="Pfam" id="PF02310">
    <property type="entry name" value="B12-binding"/>
    <property type="match status" value="1"/>
</dbReference>
<dbReference type="SUPFAM" id="SSF52242">
    <property type="entry name" value="Cobalamin (vitamin B12)-binding domain"/>
    <property type="match status" value="1"/>
</dbReference>
<dbReference type="Proteomes" id="UP000553343">
    <property type="component" value="Unassembled WGS sequence"/>
</dbReference>
<feature type="domain" description="B12-binding" evidence="7">
    <location>
        <begin position="8"/>
        <end position="154"/>
    </location>
</feature>
<keyword evidence="3" id="KW-0479">Metal-binding</keyword>
<accession>A0A850T4Y2</accession>
<dbReference type="Gene3D" id="3.40.50.280">
    <property type="entry name" value="Cobalamin-binding domain"/>
    <property type="match status" value="1"/>
</dbReference>
<dbReference type="GO" id="GO:0003824">
    <property type="term" value="F:catalytic activity"/>
    <property type="evidence" value="ECO:0007669"/>
    <property type="project" value="InterPro"/>
</dbReference>
<dbReference type="InterPro" id="IPR058240">
    <property type="entry name" value="rSAM_sf"/>
</dbReference>
<protein>
    <submittedName>
        <fullName evidence="9">Radical SAM protein</fullName>
    </submittedName>
</protein>
<dbReference type="SFLD" id="SFLDS00029">
    <property type="entry name" value="Radical_SAM"/>
    <property type="match status" value="1"/>
</dbReference>
<sequence length="589" mass="65517">MKILFVNPSCLDPRVTDPDALQVPIGLYYLASGLLDQGLVSGILNLAPAGPANPSAKGSDEKALDLFTQSIMQEQPDIIGFSVTSPTRINAMACADKARQILPDILIVFGGPGATFMADFLFGACPALDVIVKGEGEISTTKLVNAAKRIKNRFGTFHQDQSIQADLVQDLSRIPGIVYRNGPNLHDTGQTELIENLDTLPHPSRYFTYQHLAMSRGCPGKCTFCGSPKFWGTALVRRHSPQWLFEEIKALAQKGVTHFFISDDTFTMDCDAVRELCEKIIRADLGITWNAISRVDYIDERILGPMRRAGCIQISFGIESGAEPIKKILGKPIDNDTCVAAFDKVRAAGILPRAYFIYGAPGETDATIQDSIDLMIRLGPLSTVFYMLVTFPGTALYNRALQKGWTHDGVWQKNIEDLPWWELDPDMDFPRVKEWGDQLRQAFFDHLEAFVNRITFCPDNASAPLHADFLSRLAMTFSHGEYARDERVGNAEQIAVNLFEKALQFYPCPRAFQGLAMIYQKQKNFTKAMAFLDKGLSHFPEDKDLCVCMGVCLMNIGDFHTALTYFTPFAQDPALSQYISICKQKTTLS</sequence>
<name>A0A850T4Y2_9BACT</name>
<dbReference type="EMBL" id="JACADJ010000010">
    <property type="protein sequence ID" value="NWH04342.1"/>
    <property type="molecule type" value="Genomic_DNA"/>
</dbReference>
<dbReference type="PROSITE" id="PS51918">
    <property type="entry name" value="RADICAL_SAM"/>
    <property type="match status" value="1"/>
</dbReference>
<evidence type="ECO:0000256" key="1">
    <source>
        <dbReference type="ARBA" id="ARBA00001966"/>
    </source>
</evidence>
<dbReference type="Gene3D" id="3.80.30.20">
    <property type="entry name" value="tm_1862 like domain"/>
    <property type="match status" value="1"/>
</dbReference>
<evidence type="ECO:0000259" key="7">
    <source>
        <dbReference type="PROSITE" id="PS51332"/>
    </source>
</evidence>
<dbReference type="Pfam" id="PF04055">
    <property type="entry name" value="Radical_SAM"/>
    <property type="match status" value="1"/>
</dbReference>
<dbReference type="InterPro" id="IPR011990">
    <property type="entry name" value="TPR-like_helical_dom_sf"/>
</dbReference>
<dbReference type="InterPro" id="IPR034466">
    <property type="entry name" value="Methyltransferase_Class_B"/>
</dbReference>
<dbReference type="GO" id="GO:0005829">
    <property type="term" value="C:cytosol"/>
    <property type="evidence" value="ECO:0007669"/>
    <property type="project" value="TreeGrafter"/>
</dbReference>
<keyword evidence="5" id="KW-0411">Iron-sulfur</keyword>
<dbReference type="InterPro" id="IPR006158">
    <property type="entry name" value="Cobalamin-bd"/>
</dbReference>
<proteinExistence type="predicted"/>
<keyword evidence="2" id="KW-0949">S-adenosyl-L-methionine</keyword>
<evidence type="ECO:0000313" key="10">
    <source>
        <dbReference type="Proteomes" id="UP000553343"/>
    </source>
</evidence>
<dbReference type="CDD" id="cd02068">
    <property type="entry name" value="radical_SAM_B12_BD"/>
    <property type="match status" value="1"/>
</dbReference>
<dbReference type="InterPro" id="IPR051198">
    <property type="entry name" value="BchE-like"/>
</dbReference>
<evidence type="ECO:0000256" key="2">
    <source>
        <dbReference type="ARBA" id="ARBA00022691"/>
    </source>
</evidence>
<feature type="repeat" description="TPR" evidence="6">
    <location>
        <begin position="509"/>
        <end position="542"/>
    </location>
</feature>
<dbReference type="SMART" id="SM00028">
    <property type="entry name" value="TPR"/>
    <property type="match status" value="1"/>
</dbReference>
<keyword evidence="4" id="KW-0408">Iron</keyword>
<comment type="cofactor">
    <cofactor evidence="1">
        <name>[4Fe-4S] cluster</name>
        <dbReference type="ChEBI" id="CHEBI:49883"/>
    </cofactor>
</comment>
<keyword evidence="10" id="KW-1185">Reference proteome</keyword>
<dbReference type="Gene3D" id="1.25.40.10">
    <property type="entry name" value="Tetratricopeptide repeat domain"/>
    <property type="match status" value="1"/>
</dbReference>
<feature type="domain" description="Radical SAM core" evidence="8">
    <location>
        <begin position="204"/>
        <end position="442"/>
    </location>
</feature>
<evidence type="ECO:0000256" key="3">
    <source>
        <dbReference type="ARBA" id="ARBA00022723"/>
    </source>
</evidence>
<dbReference type="PANTHER" id="PTHR43409">
    <property type="entry name" value="ANAEROBIC MAGNESIUM-PROTOPORPHYRIN IX MONOMETHYL ESTER CYCLASE-RELATED"/>
    <property type="match status" value="1"/>
</dbReference>
<dbReference type="PANTHER" id="PTHR43409:SF16">
    <property type="entry name" value="SLR0320 PROTEIN"/>
    <property type="match status" value="1"/>
</dbReference>
<evidence type="ECO:0000259" key="8">
    <source>
        <dbReference type="PROSITE" id="PS51918"/>
    </source>
</evidence>
<comment type="caution">
    <text evidence="9">The sequence shown here is derived from an EMBL/GenBank/DDBJ whole genome shotgun (WGS) entry which is preliminary data.</text>
</comment>
<dbReference type="InterPro" id="IPR006638">
    <property type="entry name" value="Elp3/MiaA/NifB-like_rSAM"/>
</dbReference>
<reference evidence="9 10" key="1">
    <citation type="submission" date="2020-06" db="EMBL/GenBank/DDBJ databases">
        <title>High-quality draft genome of sulfate reducer Desulfobacter latus type strain AcrS2 isolated from marine sediment.</title>
        <authorList>
            <person name="Hoppe M."/>
            <person name="Larsen C.K."/>
            <person name="Marshall I.P.G."/>
            <person name="Schramm A."/>
            <person name="Marietou A.G."/>
        </authorList>
    </citation>
    <scope>NUCLEOTIDE SEQUENCE [LARGE SCALE GENOMIC DNA]</scope>
    <source>
        <strain evidence="9 10">AcRS2</strain>
    </source>
</reference>
<evidence type="ECO:0000313" key="9">
    <source>
        <dbReference type="EMBL" id="NWH04342.1"/>
    </source>
</evidence>
<dbReference type="InterPro" id="IPR019734">
    <property type="entry name" value="TPR_rpt"/>
</dbReference>
<dbReference type="PROSITE" id="PS50005">
    <property type="entry name" value="TPR"/>
    <property type="match status" value="1"/>
</dbReference>